<dbReference type="AlphaFoldDB" id="A0A151N0B4"/>
<protein>
    <submittedName>
        <fullName evidence="1">Uncharacterized protein</fullName>
    </submittedName>
</protein>
<gene>
    <name evidence="1" type="ORF">Y1Q_0022415</name>
</gene>
<keyword evidence="2" id="KW-1185">Reference proteome</keyword>
<accession>A0A151N0B4</accession>
<evidence type="ECO:0000313" key="2">
    <source>
        <dbReference type="Proteomes" id="UP000050525"/>
    </source>
</evidence>
<proteinExistence type="predicted"/>
<organism evidence="1 2">
    <name type="scientific">Alligator mississippiensis</name>
    <name type="common">American alligator</name>
    <dbReference type="NCBI Taxonomy" id="8496"/>
    <lineage>
        <taxon>Eukaryota</taxon>
        <taxon>Metazoa</taxon>
        <taxon>Chordata</taxon>
        <taxon>Craniata</taxon>
        <taxon>Vertebrata</taxon>
        <taxon>Euteleostomi</taxon>
        <taxon>Archelosauria</taxon>
        <taxon>Archosauria</taxon>
        <taxon>Crocodylia</taxon>
        <taxon>Alligatoridae</taxon>
        <taxon>Alligatorinae</taxon>
        <taxon>Alligator</taxon>
    </lineage>
</organism>
<comment type="caution">
    <text evidence="1">The sequence shown here is derived from an EMBL/GenBank/DDBJ whole genome shotgun (WGS) entry which is preliminary data.</text>
</comment>
<evidence type="ECO:0000313" key="1">
    <source>
        <dbReference type="EMBL" id="KYO30178.1"/>
    </source>
</evidence>
<name>A0A151N0B4_ALLMI</name>
<sequence>MRSQFTWVKDWRTEPLGLKSFFGTGRSIMDPYNFSRMKIHRLCRSSSACSTKEDGKEVGLFLLLTDQPS</sequence>
<dbReference type="Proteomes" id="UP000050525">
    <property type="component" value="Unassembled WGS sequence"/>
</dbReference>
<dbReference type="EMBL" id="AKHW03004278">
    <property type="protein sequence ID" value="KYO30178.1"/>
    <property type="molecule type" value="Genomic_DNA"/>
</dbReference>
<reference evidence="1 2" key="1">
    <citation type="journal article" date="2012" name="Genome Biol.">
        <title>Sequencing three crocodilian genomes to illuminate the evolution of archosaurs and amniotes.</title>
        <authorList>
            <person name="St John J.A."/>
            <person name="Braun E.L."/>
            <person name="Isberg S.R."/>
            <person name="Miles L.G."/>
            <person name="Chong A.Y."/>
            <person name="Gongora J."/>
            <person name="Dalzell P."/>
            <person name="Moran C."/>
            <person name="Bed'hom B."/>
            <person name="Abzhanov A."/>
            <person name="Burgess S.C."/>
            <person name="Cooksey A.M."/>
            <person name="Castoe T.A."/>
            <person name="Crawford N.G."/>
            <person name="Densmore L.D."/>
            <person name="Drew J.C."/>
            <person name="Edwards S.V."/>
            <person name="Faircloth B.C."/>
            <person name="Fujita M.K."/>
            <person name="Greenwold M.J."/>
            <person name="Hoffmann F.G."/>
            <person name="Howard J.M."/>
            <person name="Iguchi T."/>
            <person name="Janes D.E."/>
            <person name="Khan S.Y."/>
            <person name="Kohno S."/>
            <person name="de Koning A.J."/>
            <person name="Lance S.L."/>
            <person name="McCarthy F.M."/>
            <person name="McCormack J.E."/>
            <person name="Merchant M.E."/>
            <person name="Peterson D.G."/>
            <person name="Pollock D.D."/>
            <person name="Pourmand N."/>
            <person name="Raney B.J."/>
            <person name="Roessler K.A."/>
            <person name="Sanford J.R."/>
            <person name="Sawyer R.H."/>
            <person name="Schmidt C.J."/>
            <person name="Triplett E.W."/>
            <person name="Tuberville T.D."/>
            <person name="Venegas-Anaya M."/>
            <person name="Howard J.T."/>
            <person name="Jarvis E.D."/>
            <person name="Guillette L.J.Jr."/>
            <person name="Glenn T.C."/>
            <person name="Green R.E."/>
            <person name="Ray D.A."/>
        </authorList>
    </citation>
    <scope>NUCLEOTIDE SEQUENCE [LARGE SCALE GENOMIC DNA]</scope>
    <source>
        <strain evidence="1">KSC_2009_1</strain>
    </source>
</reference>